<name>A0ABD5PT94_9EURY</name>
<protein>
    <recommendedName>
        <fullName evidence="3">TFIIS-type domain-containing protein</fullName>
    </recommendedName>
</protein>
<sequence length="43" mass="4846">MGTVDCPNCLHSTAVETARETIDSGLKRTFECDRCDYVWHVVS</sequence>
<evidence type="ECO:0008006" key="3">
    <source>
        <dbReference type="Google" id="ProtNLM"/>
    </source>
</evidence>
<dbReference type="EMBL" id="JBHSFA010000009">
    <property type="protein sequence ID" value="MFC4543765.1"/>
    <property type="molecule type" value="Genomic_DNA"/>
</dbReference>
<evidence type="ECO:0000313" key="1">
    <source>
        <dbReference type="EMBL" id="MFC4543765.1"/>
    </source>
</evidence>
<dbReference type="Proteomes" id="UP001595898">
    <property type="component" value="Unassembled WGS sequence"/>
</dbReference>
<gene>
    <name evidence="1" type="ORF">ACFO5R_17700</name>
</gene>
<dbReference type="SUPFAM" id="SSF57783">
    <property type="entry name" value="Zinc beta-ribbon"/>
    <property type="match status" value="1"/>
</dbReference>
<evidence type="ECO:0000313" key="2">
    <source>
        <dbReference type="Proteomes" id="UP001595898"/>
    </source>
</evidence>
<proteinExistence type="predicted"/>
<accession>A0ABD5PT94</accession>
<dbReference type="AlphaFoldDB" id="A0ABD5PT94"/>
<reference evidence="1 2" key="1">
    <citation type="journal article" date="2019" name="Int. J. Syst. Evol. Microbiol.">
        <title>The Global Catalogue of Microorganisms (GCM) 10K type strain sequencing project: providing services to taxonomists for standard genome sequencing and annotation.</title>
        <authorList>
            <consortium name="The Broad Institute Genomics Platform"/>
            <consortium name="The Broad Institute Genome Sequencing Center for Infectious Disease"/>
            <person name="Wu L."/>
            <person name="Ma J."/>
        </authorList>
    </citation>
    <scope>NUCLEOTIDE SEQUENCE [LARGE SCALE GENOMIC DNA]</scope>
    <source>
        <strain evidence="1 2">WLHS5</strain>
    </source>
</reference>
<organism evidence="1 2">
    <name type="scientific">Halosolutus amylolyticus</name>
    <dbReference type="NCBI Taxonomy" id="2932267"/>
    <lineage>
        <taxon>Archaea</taxon>
        <taxon>Methanobacteriati</taxon>
        <taxon>Methanobacteriota</taxon>
        <taxon>Stenosarchaea group</taxon>
        <taxon>Halobacteria</taxon>
        <taxon>Halobacteriales</taxon>
        <taxon>Natrialbaceae</taxon>
        <taxon>Halosolutus</taxon>
    </lineage>
</organism>
<dbReference type="RefSeq" id="WP_265339084.1">
    <property type="nucleotide sequence ID" value="NZ_JALIQP010000001.1"/>
</dbReference>
<comment type="caution">
    <text evidence="1">The sequence shown here is derived from an EMBL/GenBank/DDBJ whole genome shotgun (WGS) entry which is preliminary data.</text>
</comment>
<keyword evidence="2" id="KW-1185">Reference proteome</keyword>